<comment type="caution">
    <text evidence="2">The sequence shown here is derived from an EMBL/GenBank/DDBJ whole genome shotgun (WGS) entry which is preliminary data.</text>
</comment>
<reference evidence="2 3" key="1">
    <citation type="submission" date="2020-04" db="EMBL/GenBank/DDBJ databases">
        <title>Whole-genome sequencing of Vibrio spp. from China reveals different genetic environments of blaCTX-M-14 among diverse lineages.</title>
        <authorList>
            <person name="Zheng Z."/>
            <person name="Ye L."/>
            <person name="Chen S."/>
        </authorList>
    </citation>
    <scope>NUCLEOTIDE SEQUENCE [LARGE SCALE GENOMIC DNA]</scope>
    <source>
        <strain evidence="2 3">Vb0551</strain>
    </source>
</reference>
<feature type="non-terminal residue" evidence="2">
    <location>
        <position position="81"/>
    </location>
</feature>
<feature type="transmembrane region" description="Helical" evidence="1">
    <location>
        <begin position="6"/>
        <end position="22"/>
    </location>
</feature>
<gene>
    <name evidence="2" type="ORF">HKB16_14925</name>
</gene>
<dbReference type="AlphaFoldDB" id="A0A7Y0SIR7"/>
<proteinExistence type="predicted"/>
<dbReference type="Proteomes" id="UP000518904">
    <property type="component" value="Unassembled WGS sequence"/>
</dbReference>
<keyword evidence="1" id="KW-1133">Transmembrane helix</keyword>
<sequence length="81" mass="8665">NLVGTVGVAVVSALFMGIHAVTKKASYNSIQLMYSSYVVLVFYGITSTSISAISDDLVRFTSVFAAVIVGIMSLIILYPRN</sequence>
<feature type="non-terminal residue" evidence="2">
    <location>
        <position position="1"/>
    </location>
</feature>
<evidence type="ECO:0000313" key="3">
    <source>
        <dbReference type="Proteomes" id="UP000518904"/>
    </source>
</evidence>
<evidence type="ECO:0000256" key="1">
    <source>
        <dbReference type="SAM" id="Phobius"/>
    </source>
</evidence>
<organism evidence="2 3">
    <name type="scientific">Vibrio parahaemolyticus</name>
    <dbReference type="NCBI Taxonomy" id="670"/>
    <lineage>
        <taxon>Bacteria</taxon>
        <taxon>Pseudomonadati</taxon>
        <taxon>Pseudomonadota</taxon>
        <taxon>Gammaproteobacteria</taxon>
        <taxon>Vibrionales</taxon>
        <taxon>Vibrionaceae</taxon>
        <taxon>Vibrio</taxon>
    </lineage>
</organism>
<accession>A0A7Y0SIR7</accession>
<keyword evidence="1" id="KW-0472">Membrane</keyword>
<feature type="transmembrane region" description="Helical" evidence="1">
    <location>
        <begin position="60"/>
        <end position="78"/>
    </location>
</feature>
<feature type="transmembrane region" description="Helical" evidence="1">
    <location>
        <begin position="34"/>
        <end position="54"/>
    </location>
</feature>
<protein>
    <submittedName>
        <fullName evidence="2">Multidrug transporter</fullName>
    </submittedName>
</protein>
<dbReference type="EMBL" id="JABCLB010001481">
    <property type="protein sequence ID" value="NMU84178.1"/>
    <property type="molecule type" value="Genomic_DNA"/>
</dbReference>
<name>A0A7Y0SIR7_VIBPH</name>
<evidence type="ECO:0000313" key="2">
    <source>
        <dbReference type="EMBL" id="NMU84178.1"/>
    </source>
</evidence>
<keyword evidence="1" id="KW-0812">Transmembrane</keyword>